<dbReference type="InParanoid" id="A0A2V0PD94"/>
<name>A0A2V0PD94_9CHLO</name>
<dbReference type="AlphaFoldDB" id="A0A2V0PD94"/>
<dbReference type="Proteomes" id="UP000247498">
    <property type="component" value="Unassembled WGS sequence"/>
</dbReference>
<protein>
    <submittedName>
        <fullName evidence="1">Uncharacterized protein</fullName>
    </submittedName>
</protein>
<accession>A0A2V0PD94</accession>
<proteinExistence type="predicted"/>
<evidence type="ECO:0000313" key="2">
    <source>
        <dbReference type="Proteomes" id="UP000247498"/>
    </source>
</evidence>
<reference evidence="1 2" key="1">
    <citation type="journal article" date="2018" name="Sci. Rep.">
        <title>Raphidocelis subcapitata (=Pseudokirchneriella subcapitata) provides an insight into genome evolution and environmental adaptations in the Sphaeropleales.</title>
        <authorList>
            <person name="Suzuki S."/>
            <person name="Yamaguchi H."/>
            <person name="Nakajima N."/>
            <person name="Kawachi M."/>
        </authorList>
    </citation>
    <scope>NUCLEOTIDE SEQUENCE [LARGE SCALE GENOMIC DNA]</scope>
    <source>
        <strain evidence="1 2">NIES-35</strain>
    </source>
</reference>
<comment type="caution">
    <text evidence="1">The sequence shown here is derived from an EMBL/GenBank/DDBJ whole genome shotgun (WGS) entry which is preliminary data.</text>
</comment>
<sequence length="82" mass="8229">MLLTAPACGSTVAATSVNTSSFTLAFDAESGCFKIGTGAPCDSTKGGQCCASAPKPPKFSHILIKLSSGSACATKTELKNIK</sequence>
<dbReference type="EMBL" id="BDRX01000108">
    <property type="protein sequence ID" value="GBF97828.1"/>
    <property type="molecule type" value="Genomic_DNA"/>
</dbReference>
<keyword evidence="2" id="KW-1185">Reference proteome</keyword>
<organism evidence="1 2">
    <name type="scientific">Raphidocelis subcapitata</name>
    <dbReference type="NCBI Taxonomy" id="307507"/>
    <lineage>
        <taxon>Eukaryota</taxon>
        <taxon>Viridiplantae</taxon>
        <taxon>Chlorophyta</taxon>
        <taxon>core chlorophytes</taxon>
        <taxon>Chlorophyceae</taxon>
        <taxon>CS clade</taxon>
        <taxon>Sphaeropleales</taxon>
        <taxon>Selenastraceae</taxon>
        <taxon>Raphidocelis</taxon>
    </lineage>
</organism>
<evidence type="ECO:0000313" key="1">
    <source>
        <dbReference type="EMBL" id="GBF97828.1"/>
    </source>
</evidence>
<gene>
    <name evidence="1" type="ORF">Rsub_11354</name>
</gene>